<evidence type="ECO:0000313" key="12">
    <source>
        <dbReference type="Proteomes" id="UP001153076"/>
    </source>
</evidence>
<feature type="domain" description="RING-type" evidence="8">
    <location>
        <begin position="329"/>
        <end position="372"/>
    </location>
</feature>
<feature type="domain" description="CTLH" evidence="9">
    <location>
        <begin position="149"/>
        <end position="206"/>
    </location>
</feature>
<reference evidence="11" key="1">
    <citation type="submission" date="2022-04" db="EMBL/GenBank/DDBJ databases">
        <title>Carnegiea gigantea Genome sequencing and assembly v2.</title>
        <authorList>
            <person name="Copetti D."/>
            <person name="Sanderson M.J."/>
            <person name="Burquez A."/>
            <person name="Wojciechowski M.F."/>
        </authorList>
    </citation>
    <scope>NUCLEOTIDE SEQUENCE</scope>
    <source>
        <strain evidence="11">SGP5-SGP5p</strain>
        <tissue evidence="11">Aerial part</tissue>
    </source>
</reference>
<keyword evidence="2" id="KW-0963">Cytoplasm</keyword>
<dbReference type="PROSITE" id="PS51867">
    <property type="entry name" value="ZF_RING_GID"/>
    <property type="match status" value="1"/>
</dbReference>
<evidence type="ECO:0000256" key="4">
    <source>
        <dbReference type="ARBA" id="ARBA00022771"/>
    </source>
</evidence>
<keyword evidence="12" id="KW-1185">Reference proteome</keyword>
<dbReference type="InterPro" id="IPR037683">
    <property type="entry name" value="Rmd5_dRing"/>
</dbReference>
<evidence type="ECO:0000256" key="3">
    <source>
        <dbReference type="ARBA" id="ARBA00022723"/>
    </source>
</evidence>
<evidence type="ECO:0000256" key="6">
    <source>
        <dbReference type="PROSITE-ProRule" id="PRU00175"/>
    </source>
</evidence>
<evidence type="ECO:0000259" key="10">
    <source>
        <dbReference type="PROSITE" id="PS51867"/>
    </source>
</evidence>
<evidence type="ECO:0000259" key="8">
    <source>
        <dbReference type="PROSITE" id="PS50089"/>
    </source>
</evidence>
<dbReference type="CDD" id="cd16652">
    <property type="entry name" value="dRING_Rmd5p-like"/>
    <property type="match status" value="1"/>
</dbReference>
<dbReference type="InterPro" id="IPR013083">
    <property type="entry name" value="Znf_RING/FYVE/PHD"/>
</dbReference>
<name>A0A9Q1KF95_9CARY</name>
<keyword evidence="3" id="KW-0479">Metal-binding</keyword>
<sequence length="391" mass="44160">MELKTVKDAFDHVTKKQKLCYSKSHEAIGQIGLEIEQALVKLQTADAGTTCPDHKTVLTDLKSKLKEMAPLSQLESSQKELNIALTKYPKLLEKTFNPDISKAYRNVDFDAHTVNQIIASHLYREGLFDVGDCFANEAREQEATGMKPQFIEMYNILQAIKSHNPEPALNWASANCEKLRQNGSDLELKLHELQYVEILQKQGRDEALKYARTFLSPFASNHMAEIQKLMACLLWAGKLEASPYADLLSASNWEKVSEEFTKQFCNLLGQSFESPLSATVEAGVQGLPTLLKLMSVMMMGKKQEWQSIKQLPVPIDLDKKFQFHTIFVCPVSRDQASEDNPPMLMSCGHVLCKLSIMKLSKSSTKSFKCPYCPSEIEASQCRRFHYMSCSL</sequence>
<dbReference type="InterPro" id="IPR045098">
    <property type="entry name" value="Fyv10_fam"/>
</dbReference>
<dbReference type="InterPro" id="IPR001841">
    <property type="entry name" value="Znf_RING"/>
</dbReference>
<evidence type="ECO:0000256" key="2">
    <source>
        <dbReference type="ARBA" id="ARBA00022490"/>
    </source>
</evidence>
<dbReference type="EMBL" id="JAKOGI010000141">
    <property type="protein sequence ID" value="KAJ8442429.1"/>
    <property type="molecule type" value="Genomic_DNA"/>
</dbReference>
<dbReference type="GO" id="GO:0005737">
    <property type="term" value="C:cytoplasm"/>
    <property type="evidence" value="ECO:0007669"/>
    <property type="project" value="UniProtKB-SubCell"/>
</dbReference>
<gene>
    <name evidence="11" type="ORF">Cgig2_018706</name>
</gene>
<dbReference type="GO" id="GO:0061630">
    <property type="term" value="F:ubiquitin protein ligase activity"/>
    <property type="evidence" value="ECO:0007669"/>
    <property type="project" value="InterPro"/>
</dbReference>
<dbReference type="InterPro" id="IPR013144">
    <property type="entry name" value="CRA_dom"/>
</dbReference>
<evidence type="ECO:0000313" key="11">
    <source>
        <dbReference type="EMBL" id="KAJ8442429.1"/>
    </source>
</evidence>
<evidence type="ECO:0000256" key="1">
    <source>
        <dbReference type="ARBA" id="ARBA00004496"/>
    </source>
</evidence>
<dbReference type="InterPro" id="IPR027370">
    <property type="entry name" value="Znf-RING_euk"/>
</dbReference>
<evidence type="ECO:0000256" key="7">
    <source>
        <dbReference type="PROSITE-ProRule" id="PRU01215"/>
    </source>
</evidence>
<feature type="domain" description="RING-Gid-type" evidence="10">
    <location>
        <begin position="329"/>
        <end position="372"/>
    </location>
</feature>
<dbReference type="GO" id="GO:0034657">
    <property type="term" value="C:GID complex"/>
    <property type="evidence" value="ECO:0007669"/>
    <property type="project" value="TreeGrafter"/>
</dbReference>
<dbReference type="SMART" id="SM00668">
    <property type="entry name" value="CTLH"/>
    <property type="match status" value="1"/>
</dbReference>
<dbReference type="PANTHER" id="PTHR12170:SF3">
    <property type="entry name" value="GH10162P"/>
    <property type="match status" value="1"/>
</dbReference>
<dbReference type="Gene3D" id="3.30.40.10">
    <property type="entry name" value="Zinc/RING finger domain, C3HC4 (zinc finger)"/>
    <property type="match status" value="1"/>
</dbReference>
<dbReference type="SMART" id="SM00184">
    <property type="entry name" value="RING"/>
    <property type="match status" value="1"/>
</dbReference>
<evidence type="ECO:0000259" key="9">
    <source>
        <dbReference type="PROSITE" id="PS50897"/>
    </source>
</evidence>
<dbReference type="Pfam" id="PF10607">
    <property type="entry name" value="CTLH"/>
    <property type="match status" value="1"/>
</dbReference>
<protein>
    <submittedName>
        <fullName evidence="11">Uncharacterized protein</fullName>
    </submittedName>
</protein>
<dbReference type="OrthoDB" id="1933281at2759"/>
<dbReference type="GO" id="GO:0005634">
    <property type="term" value="C:nucleus"/>
    <property type="evidence" value="ECO:0007669"/>
    <property type="project" value="TreeGrafter"/>
</dbReference>
<evidence type="ECO:0000256" key="5">
    <source>
        <dbReference type="ARBA" id="ARBA00022833"/>
    </source>
</evidence>
<dbReference type="GO" id="GO:0043161">
    <property type="term" value="P:proteasome-mediated ubiquitin-dependent protein catabolic process"/>
    <property type="evidence" value="ECO:0007669"/>
    <property type="project" value="InterPro"/>
</dbReference>
<dbReference type="PROSITE" id="PS50896">
    <property type="entry name" value="LISH"/>
    <property type="match status" value="1"/>
</dbReference>
<keyword evidence="4 6" id="KW-0863">Zinc-finger</keyword>
<dbReference type="GO" id="GO:0008270">
    <property type="term" value="F:zinc ion binding"/>
    <property type="evidence" value="ECO:0007669"/>
    <property type="project" value="UniProtKB-KW"/>
</dbReference>
<organism evidence="11 12">
    <name type="scientific">Carnegiea gigantea</name>
    <dbReference type="NCBI Taxonomy" id="171969"/>
    <lineage>
        <taxon>Eukaryota</taxon>
        <taxon>Viridiplantae</taxon>
        <taxon>Streptophyta</taxon>
        <taxon>Embryophyta</taxon>
        <taxon>Tracheophyta</taxon>
        <taxon>Spermatophyta</taxon>
        <taxon>Magnoliopsida</taxon>
        <taxon>eudicotyledons</taxon>
        <taxon>Gunneridae</taxon>
        <taxon>Pentapetalae</taxon>
        <taxon>Caryophyllales</taxon>
        <taxon>Cactineae</taxon>
        <taxon>Cactaceae</taxon>
        <taxon>Cactoideae</taxon>
        <taxon>Echinocereeae</taxon>
        <taxon>Carnegiea</taxon>
    </lineage>
</organism>
<dbReference type="SUPFAM" id="SSF57850">
    <property type="entry name" value="RING/U-box"/>
    <property type="match status" value="1"/>
</dbReference>
<dbReference type="AlphaFoldDB" id="A0A9Q1KF95"/>
<dbReference type="InterPro" id="IPR006594">
    <property type="entry name" value="LisH"/>
</dbReference>
<feature type="zinc finger region" description="RING-Gid-type" evidence="7">
    <location>
        <begin position="329"/>
        <end position="372"/>
    </location>
</feature>
<dbReference type="InterPro" id="IPR006595">
    <property type="entry name" value="CTLH_C"/>
</dbReference>
<dbReference type="InterPro" id="IPR024964">
    <property type="entry name" value="CTLH/CRA"/>
</dbReference>
<keyword evidence="5" id="KW-0862">Zinc</keyword>
<dbReference type="PROSITE" id="PS50897">
    <property type="entry name" value="CTLH"/>
    <property type="match status" value="1"/>
</dbReference>
<accession>A0A9Q1KF95</accession>
<dbReference type="InterPro" id="IPR044063">
    <property type="entry name" value="ZF_RING_GID"/>
</dbReference>
<dbReference type="PROSITE" id="PS50089">
    <property type="entry name" value="ZF_RING_2"/>
    <property type="match status" value="1"/>
</dbReference>
<proteinExistence type="predicted"/>
<dbReference type="FunFam" id="3.30.40.10:FF:000143">
    <property type="entry name" value="Regulator of gluconeogenesis Rmd5"/>
    <property type="match status" value="1"/>
</dbReference>
<dbReference type="Pfam" id="PF13445">
    <property type="entry name" value="zf-RING_UBOX"/>
    <property type="match status" value="1"/>
</dbReference>
<dbReference type="Proteomes" id="UP001153076">
    <property type="component" value="Unassembled WGS sequence"/>
</dbReference>
<comment type="caution">
    <text evidence="11">The sequence shown here is derived from an EMBL/GenBank/DDBJ whole genome shotgun (WGS) entry which is preliminary data.</text>
</comment>
<dbReference type="PANTHER" id="PTHR12170">
    <property type="entry name" value="MACROPHAGE ERYTHROBLAST ATTACHER-RELATED"/>
    <property type="match status" value="1"/>
</dbReference>
<dbReference type="SMART" id="SM00757">
    <property type="entry name" value="CRA"/>
    <property type="match status" value="1"/>
</dbReference>
<comment type="subcellular location">
    <subcellularLocation>
        <location evidence="1">Cytoplasm</location>
    </subcellularLocation>
</comment>